<dbReference type="RefSeq" id="WP_277861374.1">
    <property type="nucleotide sequence ID" value="NZ_JARRAG010000002.1"/>
</dbReference>
<reference evidence="1 2" key="1">
    <citation type="submission" date="2023-03" db="EMBL/GenBank/DDBJ databases">
        <title>Paludisphaera mucosa sp. nov. a novel planctomycete from northern fen.</title>
        <authorList>
            <person name="Ivanova A."/>
        </authorList>
    </citation>
    <scope>NUCLEOTIDE SEQUENCE [LARGE SCALE GENOMIC DNA]</scope>
    <source>
        <strain evidence="1 2">Pla2</strain>
    </source>
</reference>
<comment type="caution">
    <text evidence="1">The sequence shown here is derived from an EMBL/GenBank/DDBJ whole genome shotgun (WGS) entry which is preliminary data.</text>
</comment>
<evidence type="ECO:0000313" key="2">
    <source>
        <dbReference type="Proteomes" id="UP001216907"/>
    </source>
</evidence>
<evidence type="ECO:0000313" key="1">
    <source>
        <dbReference type="EMBL" id="MDG3005025.1"/>
    </source>
</evidence>
<name>A0ABT6FBQ2_9BACT</name>
<keyword evidence="2" id="KW-1185">Reference proteome</keyword>
<organism evidence="1 2">
    <name type="scientific">Paludisphaera mucosa</name>
    <dbReference type="NCBI Taxonomy" id="3030827"/>
    <lineage>
        <taxon>Bacteria</taxon>
        <taxon>Pseudomonadati</taxon>
        <taxon>Planctomycetota</taxon>
        <taxon>Planctomycetia</taxon>
        <taxon>Isosphaerales</taxon>
        <taxon>Isosphaeraceae</taxon>
        <taxon>Paludisphaera</taxon>
    </lineage>
</organism>
<accession>A0ABT6FBQ2</accession>
<protein>
    <submittedName>
        <fullName evidence="1">Uncharacterized protein</fullName>
    </submittedName>
</protein>
<proteinExistence type="predicted"/>
<dbReference type="EMBL" id="JARRAG010000002">
    <property type="protein sequence ID" value="MDG3005025.1"/>
    <property type="molecule type" value="Genomic_DNA"/>
</dbReference>
<sequence>MTASNSHSNGHDHESDWGLCKACKWWQIEPEAKVENLTLGLCIDEDLQPYSLRVSGLSGCNRFMLGKPARAEGSAEAPPRAKATR</sequence>
<dbReference type="Proteomes" id="UP001216907">
    <property type="component" value="Unassembled WGS sequence"/>
</dbReference>
<gene>
    <name evidence="1" type="ORF">PZE19_14650</name>
</gene>